<gene>
    <name evidence="5" type="ORF">DI556_04545</name>
</gene>
<dbReference type="NCBIfam" id="TIGR01509">
    <property type="entry name" value="HAD-SF-IA-v3"/>
    <property type="match status" value="1"/>
</dbReference>
<comment type="catalytic activity">
    <reaction evidence="1">
        <text>2-phosphoglycolate + H2O = glycolate + phosphate</text>
        <dbReference type="Rhea" id="RHEA:14369"/>
        <dbReference type="ChEBI" id="CHEBI:15377"/>
        <dbReference type="ChEBI" id="CHEBI:29805"/>
        <dbReference type="ChEBI" id="CHEBI:43474"/>
        <dbReference type="ChEBI" id="CHEBI:58033"/>
        <dbReference type="EC" id="3.1.3.18"/>
    </reaction>
</comment>
<comment type="pathway">
    <text evidence="2">Organic acid metabolism; glycolate biosynthesis; glycolate from 2-phosphoglycolate: step 1/1.</text>
</comment>
<evidence type="ECO:0000256" key="1">
    <source>
        <dbReference type="ARBA" id="ARBA00000830"/>
    </source>
</evidence>
<dbReference type="SFLD" id="SFLDS00003">
    <property type="entry name" value="Haloacid_Dehalogenase"/>
    <property type="match status" value="1"/>
</dbReference>
<comment type="caution">
    <text evidence="5">The sequence shown here is derived from an EMBL/GenBank/DDBJ whole genome shotgun (WGS) entry which is preliminary data.</text>
</comment>
<evidence type="ECO:0000313" key="6">
    <source>
        <dbReference type="Proteomes" id="UP000249185"/>
    </source>
</evidence>
<dbReference type="InterPro" id="IPR023214">
    <property type="entry name" value="HAD_sf"/>
</dbReference>
<dbReference type="InterPro" id="IPR006439">
    <property type="entry name" value="HAD-SF_hydro_IA"/>
</dbReference>
<dbReference type="InterPro" id="IPR050155">
    <property type="entry name" value="HAD-like_hydrolase_sf"/>
</dbReference>
<dbReference type="SUPFAM" id="SSF56784">
    <property type="entry name" value="HAD-like"/>
    <property type="match status" value="1"/>
</dbReference>
<dbReference type="InterPro" id="IPR036412">
    <property type="entry name" value="HAD-like_sf"/>
</dbReference>
<dbReference type="SFLD" id="SFLDG01129">
    <property type="entry name" value="C1.5:_HAD__Beta-PGM__Phosphata"/>
    <property type="match status" value="1"/>
</dbReference>
<proteinExistence type="inferred from homology"/>
<dbReference type="PRINTS" id="PR00413">
    <property type="entry name" value="HADHALOGNASE"/>
</dbReference>
<dbReference type="PANTHER" id="PTHR43434">
    <property type="entry name" value="PHOSPHOGLYCOLATE PHOSPHATASE"/>
    <property type="match status" value="1"/>
</dbReference>
<dbReference type="Gene3D" id="1.10.150.240">
    <property type="entry name" value="Putative phosphatase, domain 2"/>
    <property type="match status" value="1"/>
</dbReference>
<protein>
    <recommendedName>
        <fullName evidence="4">phosphoglycolate phosphatase</fullName>
        <ecNumber evidence="4">3.1.3.18</ecNumber>
    </recommendedName>
</protein>
<sequence>MREPIQGLIFDKDGTLFDFNATWSAWCHGFILGLAEGDAARAEALAERLGYDLESRRFRKSSLLIAGTMEIVVDAARAVRPDFGEIPLRRHIVASTAAAPQVEAAPLAALLDRLRDAGLVLGVATNDSEEPARAHLERAGVLDRFAFIAGYDSGHGAKPTPGMLLAFCAATGLAPEACAMIGDSVHDLASGRAAGMTTVGVLTGPASEEDLAPHADVILPDIGALPGWLRLPEAELPGIGENP</sequence>
<dbReference type="NCBIfam" id="TIGR01549">
    <property type="entry name" value="HAD-SF-IA-v1"/>
    <property type="match status" value="1"/>
</dbReference>
<comment type="similarity">
    <text evidence="3">Belongs to the HAD-like hydrolase superfamily. CbbY/CbbZ/Gph/YieH family.</text>
</comment>
<dbReference type="EC" id="3.1.3.18" evidence="4"/>
<evidence type="ECO:0000313" key="5">
    <source>
        <dbReference type="EMBL" id="PZQ51438.1"/>
    </source>
</evidence>
<accession>A0A2W5NG56</accession>
<evidence type="ECO:0000256" key="3">
    <source>
        <dbReference type="ARBA" id="ARBA00006171"/>
    </source>
</evidence>
<dbReference type="InterPro" id="IPR023198">
    <property type="entry name" value="PGP-like_dom2"/>
</dbReference>
<dbReference type="Gene3D" id="3.40.50.1000">
    <property type="entry name" value="HAD superfamily/HAD-like"/>
    <property type="match status" value="1"/>
</dbReference>
<evidence type="ECO:0000256" key="2">
    <source>
        <dbReference type="ARBA" id="ARBA00004818"/>
    </source>
</evidence>
<dbReference type="AlphaFoldDB" id="A0A2W5NG56"/>
<name>A0A2W5NG56_RHOSU</name>
<dbReference type="EMBL" id="QFPW01000002">
    <property type="protein sequence ID" value="PZQ51438.1"/>
    <property type="molecule type" value="Genomic_DNA"/>
</dbReference>
<dbReference type="GO" id="GO:0008967">
    <property type="term" value="F:phosphoglycolate phosphatase activity"/>
    <property type="evidence" value="ECO:0007669"/>
    <property type="project" value="UniProtKB-EC"/>
</dbReference>
<dbReference type="GO" id="GO:0006281">
    <property type="term" value="P:DNA repair"/>
    <property type="evidence" value="ECO:0007669"/>
    <property type="project" value="TreeGrafter"/>
</dbReference>
<evidence type="ECO:0000256" key="4">
    <source>
        <dbReference type="ARBA" id="ARBA00013078"/>
    </source>
</evidence>
<dbReference type="Pfam" id="PF00702">
    <property type="entry name" value="Hydrolase"/>
    <property type="match status" value="1"/>
</dbReference>
<reference evidence="5 6" key="1">
    <citation type="submission" date="2017-08" db="EMBL/GenBank/DDBJ databases">
        <title>Infants hospitalized years apart are colonized by the same room-sourced microbial strains.</title>
        <authorList>
            <person name="Brooks B."/>
            <person name="Olm M.R."/>
            <person name="Firek B.A."/>
            <person name="Baker R."/>
            <person name="Thomas B.C."/>
            <person name="Morowitz M.J."/>
            <person name="Banfield J.F."/>
        </authorList>
    </citation>
    <scope>NUCLEOTIDE SEQUENCE [LARGE SCALE GENOMIC DNA]</scope>
    <source>
        <strain evidence="5">S2_005_002_R2_34</strain>
    </source>
</reference>
<dbReference type="Proteomes" id="UP000249185">
    <property type="component" value="Unassembled WGS sequence"/>
</dbReference>
<organism evidence="5 6">
    <name type="scientific">Rhodovulum sulfidophilum</name>
    <name type="common">Rhodobacter sulfidophilus</name>
    <dbReference type="NCBI Taxonomy" id="35806"/>
    <lineage>
        <taxon>Bacteria</taxon>
        <taxon>Pseudomonadati</taxon>
        <taxon>Pseudomonadota</taxon>
        <taxon>Alphaproteobacteria</taxon>
        <taxon>Rhodobacterales</taxon>
        <taxon>Paracoccaceae</taxon>
        <taxon>Rhodovulum</taxon>
    </lineage>
</organism>
<dbReference type="PANTHER" id="PTHR43434:SF1">
    <property type="entry name" value="PHOSPHOGLYCOLATE PHOSPHATASE"/>
    <property type="match status" value="1"/>
</dbReference>